<reference evidence="1" key="2">
    <citation type="submission" date="2023-05" db="EMBL/GenBank/DDBJ databases">
        <authorList>
            <person name="Fouks B."/>
        </authorList>
    </citation>
    <scope>NUCLEOTIDE SEQUENCE</scope>
    <source>
        <strain evidence="1">Stay&amp;Tobe</strain>
        <tissue evidence="1">Testes</tissue>
    </source>
</reference>
<comment type="caution">
    <text evidence="1">The sequence shown here is derived from an EMBL/GenBank/DDBJ whole genome shotgun (WGS) entry which is preliminary data.</text>
</comment>
<name>A0AAD7ZFL3_DIPPU</name>
<keyword evidence="2" id="KW-1185">Reference proteome</keyword>
<dbReference type="Proteomes" id="UP001233999">
    <property type="component" value="Unassembled WGS sequence"/>
</dbReference>
<dbReference type="AlphaFoldDB" id="A0AAD7ZFL3"/>
<sequence length="149" mass="17224">RTNDYLMWTEGYTINVPYIPRIVTHKTMFTIKSVAACYYTFVIISQSGTFKDRCLLGHCCFYYRQTSVVCCMVCIDHVDPSRATVVLATMFWNTSYSVCARPSWSTAVDYDKSSYTIHLVHYLLSIDTSSYFKMNILIVKSIRWVLGDV</sequence>
<dbReference type="EMBL" id="JASPKZ010008566">
    <property type="protein sequence ID" value="KAJ9579257.1"/>
    <property type="molecule type" value="Genomic_DNA"/>
</dbReference>
<gene>
    <name evidence="1" type="ORF">L9F63_024637</name>
</gene>
<evidence type="ECO:0000313" key="1">
    <source>
        <dbReference type="EMBL" id="KAJ9579257.1"/>
    </source>
</evidence>
<feature type="non-terminal residue" evidence="1">
    <location>
        <position position="1"/>
    </location>
</feature>
<evidence type="ECO:0000313" key="2">
    <source>
        <dbReference type="Proteomes" id="UP001233999"/>
    </source>
</evidence>
<organism evidence="1 2">
    <name type="scientific">Diploptera punctata</name>
    <name type="common">Pacific beetle cockroach</name>
    <dbReference type="NCBI Taxonomy" id="6984"/>
    <lineage>
        <taxon>Eukaryota</taxon>
        <taxon>Metazoa</taxon>
        <taxon>Ecdysozoa</taxon>
        <taxon>Arthropoda</taxon>
        <taxon>Hexapoda</taxon>
        <taxon>Insecta</taxon>
        <taxon>Pterygota</taxon>
        <taxon>Neoptera</taxon>
        <taxon>Polyneoptera</taxon>
        <taxon>Dictyoptera</taxon>
        <taxon>Blattodea</taxon>
        <taxon>Blaberoidea</taxon>
        <taxon>Blaberidae</taxon>
        <taxon>Diplopterinae</taxon>
        <taxon>Diploptera</taxon>
    </lineage>
</organism>
<protein>
    <submittedName>
        <fullName evidence="1">Uncharacterized protein</fullName>
    </submittedName>
</protein>
<feature type="non-terminal residue" evidence="1">
    <location>
        <position position="149"/>
    </location>
</feature>
<proteinExistence type="predicted"/>
<accession>A0AAD7ZFL3</accession>
<reference evidence="1" key="1">
    <citation type="journal article" date="2023" name="IScience">
        <title>Live-bearing cockroach genome reveals convergent evolutionary mechanisms linked to viviparity in insects and beyond.</title>
        <authorList>
            <person name="Fouks B."/>
            <person name="Harrison M.C."/>
            <person name="Mikhailova A.A."/>
            <person name="Marchal E."/>
            <person name="English S."/>
            <person name="Carruthers M."/>
            <person name="Jennings E.C."/>
            <person name="Chiamaka E.L."/>
            <person name="Frigard R.A."/>
            <person name="Pippel M."/>
            <person name="Attardo G.M."/>
            <person name="Benoit J.B."/>
            <person name="Bornberg-Bauer E."/>
            <person name="Tobe S.S."/>
        </authorList>
    </citation>
    <scope>NUCLEOTIDE SEQUENCE</scope>
    <source>
        <strain evidence="1">Stay&amp;Tobe</strain>
    </source>
</reference>